<dbReference type="AGR" id="WB:WBGene00022341"/>
<accession>Q9BKT2</accession>
<dbReference type="FunCoup" id="Q9BKT2">
    <property type="interactions" value="253"/>
</dbReference>
<evidence type="ECO:0000313" key="1">
    <source>
        <dbReference type="EMBL" id="CCD73039.2"/>
    </source>
</evidence>
<organism evidence="1 2">
    <name type="scientific">Caenorhabditis elegans</name>
    <dbReference type="NCBI Taxonomy" id="6239"/>
    <lineage>
        <taxon>Eukaryota</taxon>
        <taxon>Metazoa</taxon>
        <taxon>Ecdysozoa</taxon>
        <taxon>Nematoda</taxon>
        <taxon>Chromadorea</taxon>
        <taxon>Rhabditida</taxon>
        <taxon>Rhabditina</taxon>
        <taxon>Rhabditomorpha</taxon>
        <taxon>Rhabditoidea</taxon>
        <taxon>Rhabditidae</taxon>
        <taxon>Peloderinae</taxon>
        <taxon>Caenorhabditis</taxon>
    </lineage>
</organism>
<evidence type="ECO:0000313" key="2">
    <source>
        <dbReference type="Proteomes" id="UP000001940"/>
    </source>
</evidence>
<dbReference type="EMBL" id="BX284603">
    <property type="protein sequence ID" value="CCD73039.2"/>
    <property type="molecule type" value="Genomic_DNA"/>
</dbReference>
<dbReference type="InParanoid" id="Q9BKT2"/>
<name>Q9BKT2_CAEEL</name>
<dbReference type="UCSC" id="Y82E9BR.8">
    <property type="organism name" value="c. elegans"/>
</dbReference>
<dbReference type="HOGENOM" id="CLU_708294_0_0_1"/>
<reference evidence="1 2" key="1">
    <citation type="journal article" date="1998" name="Science">
        <title>Genome sequence of the nematode C. elegans: a platform for investigating biology.</title>
        <authorList>
            <consortium name="The C. elegans sequencing consortium"/>
            <person name="Sulson J.E."/>
            <person name="Waterston R."/>
        </authorList>
    </citation>
    <scope>NUCLEOTIDE SEQUENCE [LARGE SCALE GENOMIC DNA]</scope>
    <source>
        <strain evidence="1 2">Bristol N2</strain>
    </source>
</reference>
<dbReference type="eggNOG" id="ENOG502TJ3C">
    <property type="taxonomic scope" value="Eukaryota"/>
</dbReference>
<dbReference type="WormBase" id="Y82E9BR.8">
    <property type="protein sequence ID" value="CE54078"/>
    <property type="gene ID" value="WBGene00022341"/>
</dbReference>
<evidence type="ECO:0000313" key="3">
    <source>
        <dbReference type="WormBase" id="Y82E9BR.8"/>
    </source>
</evidence>
<sequence length="252" mass="28352">MYCEGDYKLLVFDPVVGQSAHTFGALSADGFCDASTQTWSIDEGSGKFVTINQMNGVCVKNSKCRCASMDLYNENAGYYIGQDSFYQSYVKDNVFVPANVTLSADGCQFKRFCPGNSEPIIYWSRPDDPDYLSQMEYITDKSTCDPKTGIWALTDGTTIRYAELFAPMCVFRDRCATCDFLALQPSNIFEIVSTENPLYKIFTMTTIRSPTIQMEDCRMSMSCEYVGYSLIMLDPITAKNSGYTVRNIHLNH</sequence>
<keyword evidence="2" id="KW-1185">Reference proteome</keyword>
<protein>
    <submittedName>
        <fullName evidence="1">DUF3707 domain-containing protein</fullName>
    </submittedName>
</protein>
<dbReference type="AlphaFoldDB" id="Q9BKT2"/>
<gene>
    <name evidence="1" type="ORF">CELE_Y82E9BR.8</name>
    <name evidence="1 3" type="ORF">Y82E9BR.8</name>
</gene>
<proteinExistence type="predicted"/>
<dbReference type="PaxDb" id="6239-Y82E9BR.8"/>
<dbReference type="Proteomes" id="UP000001940">
    <property type="component" value="Chromosome III"/>
</dbReference>